<dbReference type="Ensembl" id="ENSPMRT00000035842.1">
    <property type="protein sequence ID" value="ENSPMRP00000033791.1"/>
    <property type="gene ID" value="ENSPMRG00000021902.1"/>
</dbReference>
<dbReference type="InterPro" id="IPR004299">
    <property type="entry name" value="MBOAT_fam"/>
</dbReference>
<dbReference type="PANTHER" id="PTHR13906:SF3">
    <property type="entry name" value="GHRELIN O-ACYLTRANSFERASE"/>
    <property type="match status" value="1"/>
</dbReference>
<keyword evidence="10" id="KW-1185">Reference proteome</keyword>
<proteinExistence type="predicted"/>
<feature type="transmembrane region" description="Helical" evidence="8">
    <location>
        <begin position="41"/>
        <end position="65"/>
    </location>
</feature>
<dbReference type="GO" id="GO:0016412">
    <property type="term" value="F:serine O-acyltransferase activity"/>
    <property type="evidence" value="ECO:0007669"/>
    <property type="project" value="TreeGrafter"/>
</dbReference>
<evidence type="ECO:0000256" key="4">
    <source>
        <dbReference type="ARBA" id="ARBA00022824"/>
    </source>
</evidence>
<dbReference type="Pfam" id="PF03062">
    <property type="entry name" value="MBOAT"/>
    <property type="match status" value="1"/>
</dbReference>
<dbReference type="GO" id="GO:0005789">
    <property type="term" value="C:endoplasmic reticulum membrane"/>
    <property type="evidence" value="ECO:0007669"/>
    <property type="project" value="UniProtKB-SubCell"/>
</dbReference>
<reference evidence="9" key="2">
    <citation type="submission" date="2025-08" db="UniProtKB">
        <authorList>
            <consortium name="Ensembl"/>
        </authorList>
    </citation>
    <scope>IDENTIFICATION</scope>
</reference>
<feature type="transmembrane region" description="Helical" evidence="8">
    <location>
        <begin position="6"/>
        <end position="29"/>
    </location>
</feature>
<dbReference type="InterPro" id="IPR049941">
    <property type="entry name" value="LPLAT_7/PORCN-like"/>
</dbReference>
<dbReference type="AlphaFoldDB" id="A0A670KAH6"/>
<evidence type="ECO:0000256" key="7">
    <source>
        <dbReference type="ARBA" id="ARBA00023315"/>
    </source>
</evidence>
<keyword evidence="3 8" id="KW-0812">Transmembrane</keyword>
<sequence>MNWETLFFFQATALYQLAAFPFAILFHYLCASGNLSINARYTFLLVGGFLLAWAAMGCYALLLLISAFSSLAVIRSAGPQQVHTWAFFVQMTWQTLCHLGLHYKEYYLQEAASNLLLCFRLPIALSALMLMTQKVTSLALDIHENKVRVGLPSEERRSFCWHLLQALPLCTYLLCFPTLLGGPLCSFHRFQAWVRYSKAPFSSGLLWAATQKGLGALTLGLLNNIVRGYISALDNLIDCTHFDCVYVVWSSALSFRLTYYSHWLLDESLFLAAGLGLDLGHHQCPAAADRVVMDTDIWTLETTNTIAGFTRTWNKSTAQWLRRLIFQQSNSHPLLATFAFSAWWHGLRPGQVFGFLCWAVMVEADYRFHRFLGSVAKSRLQRLLYQTVTWCHTQLVVAYIMIAVEMRSVSMLWQLLSSYNSFFPLVSVTVLLLLVKK</sequence>
<evidence type="ECO:0000313" key="10">
    <source>
        <dbReference type="Proteomes" id="UP000472272"/>
    </source>
</evidence>
<dbReference type="Proteomes" id="UP000472272">
    <property type="component" value="Chromosome 17"/>
</dbReference>
<accession>A0A670KAH6</accession>
<feature type="transmembrane region" description="Helical" evidence="8">
    <location>
        <begin position="416"/>
        <end position="435"/>
    </location>
</feature>
<gene>
    <name evidence="9" type="primary">MBOAT4</name>
</gene>
<keyword evidence="6 8" id="KW-0472">Membrane</keyword>
<protein>
    <submittedName>
        <fullName evidence="9">Membrane bound O-acyltransferase domain containing 4</fullName>
    </submittedName>
</protein>
<evidence type="ECO:0000256" key="2">
    <source>
        <dbReference type="ARBA" id="ARBA00022679"/>
    </source>
</evidence>
<keyword evidence="5 8" id="KW-1133">Transmembrane helix</keyword>
<comment type="subcellular location">
    <subcellularLocation>
        <location evidence="1">Endoplasmic reticulum membrane</location>
        <topology evidence="1">Multi-pass membrane protein</topology>
    </subcellularLocation>
</comment>
<evidence type="ECO:0000256" key="8">
    <source>
        <dbReference type="SAM" id="Phobius"/>
    </source>
</evidence>
<name>A0A670KAH6_PODMU</name>
<dbReference type="GO" id="GO:0030258">
    <property type="term" value="P:lipid modification"/>
    <property type="evidence" value="ECO:0007669"/>
    <property type="project" value="TreeGrafter"/>
</dbReference>
<evidence type="ECO:0000313" key="9">
    <source>
        <dbReference type="Ensembl" id="ENSPMRP00000033791.1"/>
    </source>
</evidence>
<reference evidence="9 10" key="1">
    <citation type="journal article" date="2019" name="Proc. Natl. Acad. Sci. U.S.A.">
        <title>Regulatory changes in pterin and carotenoid genes underlie balanced color polymorphisms in the wall lizard.</title>
        <authorList>
            <person name="Andrade P."/>
            <person name="Pinho C."/>
            <person name="Perez I de Lanuza G."/>
            <person name="Afonso S."/>
            <person name="Brejcha J."/>
            <person name="Rubin C.J."/>
            <person name="Wallerman O."/>
            <person name="Pereira P."/>
            <person name="Sabatino S.J."/>
            <person name="Bellati A."/>
            <person name="Pellitteri-Rosa D."/>
            <person name="Bosakova Z."/>
            <person name="Bunikis I."/>
            <person name="Carretero M.A."/>
            <person name="Feiner N."/>
            <person name="Marsik P."/>
            <person name="Pauperio F."/>
            <person name="Salvi D."/>
            <person name="Soler L."/>
            <person name="While G.M."/>
            <person name="Uller T."/>
            <person name="Font E."/>
            <person name="Andersson L."/>
            <person name="Carneiro M."/>
        </authorList>
    </citation>
    <scope>NUCLEOTIDE SEQUENCE</scope>
</reference>
<evidence type="ECO:0000256" key="6">
    <source>
        <dbReference type="ARBA" id="ARBA00023136"/>
    </source>
</evidence>
<evidence type="ECO:0000256" key="1">
    <source>
        <dbReference type="ARBA" id="ARBA00004477"/>
    </source>
</evidence>
<reference evidence="9" key="3">
    <citation type="submission" date="2025-09" db="UniProtKB">
        <authorList>
            <consortium name="Ensembl"/>
        </authorList>
    </citation>
    <scope>IDENTIFICATION</scope>
</reference>
<evidence type="ECO:0000256" key="5">
    <source>
        <dbReference type="ARBA" id="ARBA00022989"/>
    </source>
</evidence>
<evidence type="ECO:0000256" key="3">
    <source>
        <dbReference type="ARBA" id="ARBA00022692"/>
    </source>
</evidence>
<keyword evidence="2" id="KW-0808">Transferase</keyword>
<dbReference type="OMA" id="MDWLQLF"/>
<keyword evidence="4" id="KW-0256">Endoplasmic reticulum</keyword>
<keyword evidence="7" id="KW-0012">Acyltransferase</keyword>
<dbReference type="PANTHER" id="PTHR13906">
    <property type="entry name" value="PORCUPINE"/>
    <property type="match status" value="1"/>
</dbReference>
<organism evidence="9 10">
    <name type="scientific">Podarcis muralis</name>
    <name type="common">Wall lizard</name>
    <name type="synonym">Lacerta muralis</name>
    <dbReference type="NCBI Taxonomy" id="64176"/>
    <lineage>
        <taxon>Eukaryota</taxon>
        <taxon>Metazoa</taxon>
        <taxon>Chordata</taxon>
        <taxon>Craniata</taxon>
        <taxon>Vertebrata</taxon>
        <taxon>Euteleostomi</taxon>
        <taxon>Lepidosauria</taxon>
        <taxon>Squamata</taxon>
        <taxon>Bifurcata</taxon>
        <taxon>Unidentata</taxon>
        <taxon>Episquamata</taxon>
        <taxon>Laterata</taxon>
        <taxon>Lacertibaenia</taxon>
        <taxon>Lacertidae</taxon>
        <taxon>Podarcis</taxon>
    </lineage>
</organism>
<dbReference type="GeneTree" id="ENSGT01030000234564"/>